<evidence type="ECO:0000313" key="4">
    <source>
        <dbReference type="Proteomes" id="UP000799440"/>
    </source>
</evidence>
<feature type="region of interest" description="Disordered" evidence="1">
    <location>
        <begin position="29"/>
        <end position="226"/>
    </location>
</feature>
<evidence type="ECO:0000313" key="3">
    <source>
        <dbReference type="EMBL" id="KAF2749169.1"/>
    </source>
</evidence>
<evidence type="ECO:0000256" key="1">
    <source>
        <dbReference type="SAM" id="MobiDB-lite"/>
    </source>
</evidence>
<keyword evidence="4" id="KW-1185">Reference proteome</keyword>
<feature type="compositionally biased region" description="Pro residues" evidence="1">
    <location>
        <begin position="105"/>
        <end position="121"/>
    </location>
</feature>
<proteinExistence type="predicted"/>
<feature type="compositionally biased region" description="Polar residues" evidence="1">
    <location>
        <begin position="171"/>
        <end position="200"/>
    </location>
</feature>
<feature type="chain" id="PRO_5025563520" evidence="2">
    <location>
        <begin position="20"/>
        <end position="248"/>
    </location>
</feature>
<name>A0A6A6VH89_9PLEO</name>
<dbReference type="Proteomes" id="UP000799440">
    <property type="component" value="Unassembled WGS sequence"/>
</dbReference>
<sequence>MKQATIFFVLSGLWAAIAAQEYTEDYGHSTPVDYAPQPTVPPYSPHDSTSIDIPSVTDEPDCPCETEGYPPVLPSEEPPAPSSDYPSPSESWTPPGDSTEIIVYPTPPGPVEPPYSPPPTWESPSSITLSYTTSQWEPEPSISESTFYPPPEQTPEPSHSSYDVPSVSEWYPTSSVSFPSPSEGPSTLSTWVQPPSNTTVDLPPETPAPTEPEAPPEFTGGAAGFQGQTGKERVWWVAFLVPVVWAWV</sequence>
<dbReference type="EMBL" id="MU006567">
    <property type="protein sequence ID" value="KAF2749169.1"/>
    <property type="molecule type" value="Genomic_DNA"/>
</dbReference>
<keyword evidence="2" id="KW-0732">Signal</keyword>
<accession>A0A6A6VH89</accession>
<organism evidence="3 4">
    <name type="scientific">Sporormia fimetaria CBS 119925</name>
    <dbReference type="NCBI Taxonomy" id="1340428"/>
    <lineage>
        <taxon>Eukaryota</taxon>
        <taxon>Fungi</taxon>
        <taxon>Dikarya</taxon>
        <taxon>Ascomycota</taxon>
        <taxon>Pezizomycotina</taxon>
        <taxon>Dothideomycetes</taxon>
        <taxon>Pleosporomycetidae</taxon>
        <taxon>Pleosporales</taxon>
        <taxon>Sporormiaceae</taxon>
        <taxon>Sporormia</taxon>
    </lineage>
</organism>
<feature type="signal peptide" evidence="2">
    <location>
        <begin position="1"/>
        <end position="19"/>
    </location>
</feature>
<dbReference type="AlphaFoldDB" id="A0A6A6VH89"/>
<evidence type="ECO:0000256" key="2">
    <source>
        <dbReference type="SAM" id="SignalP"/>
    </source>
</evidence>
<gene>
    <name evidence="3" type="ORF">M011DRAFT_457243</name>
</gene>
<feature type="compositionally biased region" description="Pro residues" evidence="1">
    <location>
        <begin position="71"/>
        <end position="81"/>
    </location>
</feature>
<feature type="compositionally biased region" description="Polar residues" evidence="1">
    <location>
        <begin position="127"/>
        <end position="146"/>
    </location>
</feature>
<feature type="compositionally biased region" description="Low complexity" evidence="1">
    <location>
        <begin position="82"/>
        <end position="91"/>
    </location>
</feature>
<reference evidence="3" key="1">
    <citation type="journal article" date="2020" name="Stud. Mycol.">
        <title>101 Dothideomycetes genomes: a test case for predicting lifestyles and emergence of pathogens.</title>
        <authorList>
            <person name="Haridas S."/>
            <person name="Albert R."/>
            <person name="Binder M."/>
            <person name="Bloem J."/>
            <person name="Labutti K."/>
            <person name="Salamov A."/>
            <person name="Andreopoulos B."/>
            <person name="Baker S."/>
            <person name="Barry K."/>
            <person name="Bills G."/>
            <person name="Bluhm B."/>
            <person name="Cannon C."/>
            <person name="Castanera R."/>
            <person name="Culley D."/>
            <person name="Daum C."/>
            <person name="Ezra D."/>
            <person name="Gonzalez J."/>
            <person name="Henrissat B."/>
            <person name="Kuo A."/>
            <person name="Liang C."/>
            <person name="Lipzen A."/>
            <person name="Lutzoni F."/>
            <person name="Magnuson J."/>
            <person name="Mondo S."/>
            <person name="Nolan M."/>
            <person name="Ohm R."/>
            <person name="Pangilinan J."/>
            <person name="Park H.-J."/>
            <person name="Ramirez L."/>
            <person name="Alfaro M."/>
            <person name="Sun H."/>
            <person name="Tritt A."/>
            <person name="Yoshinaga Y."/>
            <person name="Zwiers L.-H."/>
            <person name="Turgeon B."/>
            <person name="Goodwin S."/>
            <person name="Spatafora J."/>
            <person name="Crous P."/>
            <person name="Grigoriev I."/>
        </authorList>
    </citation>
    <scope>NUCLEOTIDE SEQUENCE</scope>
    <source>
        <strain evidence="3">CBS 119925</strain>
    </source>
</reference>
<feature type="compositionally biased region" description="Pro residues" evidence="1">
    <location>
        <begin position="204"/>
        <end position="215"/>
    </location>
</feature>
<protein>
    <submittedName>
        <fullName evidence="3">Uncharacterized protein</fullName>
    </submittedName>
</protein>
<feature type="compositionally biased region" description="Low complexity" evidence="1">
    <location>
        <begin position="216"/>
        <end position="226"/>
    </location>
</feature>